<dbReference type="InterPro" id="IPR013766">
    <property type="entry name" value="Thioredoxin_domain"/>
</dbReference>
<feature type="chain" id="PRO_5047195109" evidence="6">
    <location>
        <begin position="28"/>
        <end position="203"/>
    </location>
</feature>
<feature type="domain" description="Thioredoxin" evidence="7">
    <location>
        <begin position="59"/>
        <end position="200"/>
    </location>
</feature>
<comment type="subcellular location">
    <subcellularLocation>
        <location evidence="1">Cell envelope</location>
    </subcellularLocation>
</comment>
<gene>
    <name evidence="8" type="ORF">P8192_11295</name>
</gene>
<evidence type="ECO:0000256" key="1">
    <source>
        <dbReference type="ARBA" id="ARBA00004196"/>
    </source>
</evidence>
<dbReference type="Gene3D" id="3.40.30.10">
    <property type="entry name" value="Glutaredoxin"/>
    <property type="match status" value="1"/>
</dbReference>
<keyword evidence="5" id="KW-0676">Redox-active center</keyword>
<name>A0ABY8H9X6_9MICC</name>
<evidence type="ECO:0000256" key="6">
    <source>
        <dbReference type="SAM" id="SignalP"/>
    </source>
</evidence>
<keyword evidence="9" id="KW-1185">Reference proteome</keyword>
<evidence type="ECO:0000256" key="4">
    <source>
        <dbReference type="ARBA" id="ARBA00023157"/>
    </source>
</evidence>
<dbReference type="InterPro" id="IPR050553">
    <property type="entry name" value="Thioredoxin_ResA/DsbE_sf"/>
</dbReference>
<dbReference type="PROSITE" id="PS51352">
    <property type="entry name" value="THIOREDOXIN_2"/>
    <property type="match status" value="1"/>
</dbReference>
<keyword evidence="4" id="KW-1015">Disulfide bond</keyword>
<dbReference type="InterPro" id="IPR000866">
    <property type="entry name" value="AhpC/TSA"/>
</dbReference>
<dbReference type="InterPro" id="IPR006311">
    <property type="entry name" value="TAT_signal"/>
</dbReference>
<evidence type="ECO:0000256" key="5">
    <source>
        <dbReference type="ARBA" id="ARBA00023284"/>
    </source>
</evidence>
<dbReference type="PANTHER" id="PTHR42852">
    <property type="entry name" value="THIOL:DISULFIDE INTERCHANGE PROTEIN DSBE"/>
    <property type="match status" value="1"/>
</dbReference>
<keyword evidence="6" id="KW-0732">Signal</keyword>
<sequence length="203" mass="21689">MSSPSGRPSRRQVLAGLTGVLALPVLAACSSEDPLADQAGNADGKNYIAGDGSVLELAVEDRPEPTDFTAPLFSGEEITASDWRGTPVVLNFWYAACAPCRVEAPDLQALNEEFADEVQFYGVNVRDTIGTAEAFERNFGITYPSFEDRNGKVLLAMTDYVPPQAVPTTIVLDRAGRVSARVLGIAEHSTLRSLIQTVVAESA</sequence>
<dbReference type="CDD" id="cd02966">
    <property type="entry name" value="TlpA_like_family"/>
    <property type="match status" value="1"/>
</dbReference>
<keyword evidence="3" id="KW-0812">Transmembrane</keyword>
<dbReference type="SUPFAM" id="SSF52833">
    <property type="entry name" value="Thioredoxin-like"/>
    <property type="match status" value="1"/>
</dbReference>
<proteinExistence type="predicted"/>
<dbReference type="PANTHER" id="PTHR42852:SF6">
    <property type="entry name" value="THIOL:DISULFIDE INTERCHANGE PROTEIN DSBE"/>
    <property type="match status" value="1"/>
</dbReference>
<keyword evidence="2" id="KW-0201">Cytochrome c-type biogenesis</keyword>
<evidence type="ECO:0000256" key="3">
    <source>
        <dbReference type="ARBA" id="ARBA00022968"/>
    </source>
</evidence>
<evidence type="ECO:0000259" key="7">
    <source>
        <dbReference type="PROSITE" id="PS51352"/>
    </source>
</evidence>
<organism evidence="8 9">
    <name type="scientific">Citricoccus muralis</name>
    <dbReference type="NCBI Taxonomy" id="169134"/>
    <lineage>
        <taxon>Bacteria</taxon>
        <taxon>Bacillati</taxon>
        <taxon>Actinomycetota</taxon>
        <taxon>Actinomycetes</taxon>
        <taxon>Micrococcales</taxon>
        <taxon>Micrococcaceae</taxon>
        <taxon>Citricoccus</taxon>
    </lineage>
</organism>
<protein>
    <submittedName>
        <fullName evidence="8">TlpA disulfide reductase family protein</fullName>
    </submittedName>
</protein>
<dbReference type="Proteomes" id="UP001219037">
    <property type="component" value="Chromosome"/>
</dbReference>
<reference evidence="8 9" key="1">
    <citation type="submission" date="2023-04" db="EMBL/GenBank/DDBJ databases">
        <title>Funneling lignin-derived compounds into biodiesel using alkali-halophilic Citricoccus sp. P2.</title>
        <authorList>
            <person name="Luo C.-B."/>
        </authorList>
    </citation>
    <scope>NUCLEOTIDE SEQUENCE [LARGE SCALE GENOMIC DNA]</scope>
    <source>
        <strain evidence="8 9">P2</strain>
    </source>
</reference>
<accession>A0ABY8H9X6</accession>
<keyword evidence="3" id="KW-0735">Signal-anchor</keyword>
<dbReference type="InterPro" id="IPR036249">
    <property type="entry name" value="Thioredoxin-like_sf"/>
</dbReference>
<dbReference type="EMBL" id="CP121252">
    <property type="protein sequence ID" value="WFP17961.1"/>
    <property type="molecule type" value="Genomic_DNA"/>
</dbReference>
<feature type="signal peptide" evidence="6">
    <location>
        <begin position="1"/>
        <end position="27"/>
    </location>
</feature>
<dbReference type="Pfam" id="PF00578">
    <property type="entry name" value="AhpC-TSA"/>
    <property type="match status" value="1"/>
</dbReference>
<evidence type="ECO:0000313" key="8">
    <source>
        <dbReference type="EMBL" id="WFP17961.1"/>
    </source>
</evidence>
<dbReference type="PROSITE" id="PS51257">
    <property type="entry name" value="PROKAR_LIPOPROTEIN"/>
    <property type="match status" value="1"/>
</dbReference>
<evidence type="ECO:0000256" key="2">
    <source>
        <dbReference type="ARBA" id="ARBA00022748"/>
    </source>
</evidence>
<evidence type="ECO:0000313" key="9">
    <source>
        <dbReference type="Proteomes" id="UP001219037"/>
    </source>
</evidence>
<dbReference type="PROSITE" id="PS51318">
    <property type="entry name" value="TAT"/>
    <property type="match status" value="1"/>
</dbReference>